<feature type="coiled-coil region" evidence="1">
    <location>
        <begin position="11"/>
        <end position="38"/>
    </location>
</feature>
<feature type="domain" description="ENTH" evidence="2">
    <location>
        <begin position="20"/>
        <end position="153"/>
    </location>
</feature>
<organism evidence="3 4">
    <name type="scientific">Catenaria anguillulae PL171</name>
    <dbReference type="NCBI Taxonomy" id="765915"/>
    <lineage>
        <taxon>Eukaryota</taxon>
        <taxon>Fungi</taxon>
        <taxon>Fungi incertae sedis</taxon>
        <taxon>Blastocladiomycota</taxon>
        <taxon>Blastocladiomycetes</taxon>
        <taxon>Blastocladiales</taxon>
        <taxon>Catenariaceae</taxon>
        <taxon>Catenaria</taxon>
    </lineage>
</organism>
<evidence type="ECO:0000256" key="1">
    <source>
        <dbReference type="SAM" id="Coils"/>
    </source>
</evidence>
<dbReference type="GO" id="GO:0005886">
    <property type="term" value="C:plasma membrane"/>
    <property type="evidence" value="ECO:0007669"/>
    <property type="project" value="TreeGrafter"/>
</dbReference>
<comment type="caution">
    <text evidence="3">The sequence shown here is derived from an EMBL/GenBank/DDBJ whole genome shotgun (WGS) entry which is preliminary data.</text>
</comment>
<dbReference type="SMART" id="SM00273">
    <property type="entry name" value="ENTH"/>
    <property type="match status" value="1"/>
</dbReference>
<dbReference type="GO" id="GO:0030125">
    <property type="term" value="C:clathrin vesicle coat"/>
    <property type="evidence" value="ECO:0007669"/>
    <property type="project" value="TreeGrafter"/>
</dbReference>
<dbReference type="Pfam" id="PF01417">
    <property type="entry name" value="ENTH"/>
    <property type="match status" value="1"/>
</dbReference>
<dbReference type="GO" id="GO:0005543">
    <property type="term" value="F:phospholipid binding"/>
    <property type="evidence" value="ECO:0007669"/>
    <property type="project" value="TreeGrafter"/>
</dbReference>
<dbReference type="Proteomes" id="UP000193411">
    <property type="component" value="Unassembled WGS sequence"/>
</dbReference>
<dbReference type="FunFam" id="1.25.40.90:FF:000006">
    <property type="entry name" value="Clathrin interactor 1"/>
    <property type="match status" value="1"/>
</dbReference>
<dbReference type="OrthoDB" id="4033880at2759"/>
<keyword evidence="4" id="KW-1185">Reference proteome</keyword>
<keyword evidence="1" id="KW-0175">Coiled coil</keyword>
<dbReference type="InterPro" id="IPR013809">
    <property type="entry name" value="ENTH"/>
</dbReference>
<dbReference type="PROSITE" id="PS50942">
    <property type="entry name" value="ENTH"/>
    <property type="match status" value="1"/>
</dbReference>
<name>A0A1Y2HCF3_9FUNG</name>
<gene>
    <name evidence="3" type="ORF">BCR44DRAFT_115438</name>
</gene>
<sequence length="153" mass="17564">MNFGNLDVQDIKSAFNKVKAAVLNLTELEQKVREATSSEAWGASSSLMSELAYVAIDRSQGFNEVLPAIYKRFSQEGRTWRNVYKSLTLIEYLIKNGSEKVVDYVRAHTYELKACLNYNYIDEKGKDQGINIRHRAKLILDLLQNDDLIRAER</sequence>
<dbReference type="STRING" id="765915.A0A1Y2HCF3"/>
<evidence type="ECO:0000313" key="3">
    <source>
        <dbReference type="EMBL" id="ORZ31664.1"/>
    </source>
</evidence>
<dbReference type="SUPFAM" id="SSF48464">
    <property type="entry name" value="ENTH/VHS domain"/>
    <property type="match status" value="1"/>
</dbReference>
<dbReference type="AlphaFoldDB" id="A0A1Y2HCF3"/>
<accession>A0A1Y2HCF3</accession>
<dbReference type="GO" id="GO:0006897">
    <property type="term" value="P:endocytosis"/>
    <property type="evidence" value="ECO:0007669"/>
    <property type="project" value="TreeGrafter"/>
</dbReference>
<dbReference type="InterPro" id="IPR008942">
    <property type="entry name" value="ENTH_VHS"/>
</dbReference>
<proteinExistence type="predicted"/>
<dbReference type="GO" id="GO:0030276">
    <property type="term" value="F:clathrin binding"/>
    <property type="evidence" value="ECO:0007669"/>
    <property type="project" value="TreeGrafter"/>
</dbReference>
<feature type="non-terminal residue" evidence="3">
    <location>
        <position position="153"/>
    </location>
</feature>
<dbReference type="GO" id="GO:0005768">
    <property type="term" value="C:endosome"/>
    <property type="evidence" value="ECO:0007669"/>
    <property type="project" value="TreeGrafter"/>
</dbReference>
<dbReference type="Gene3D" id="1.25.40.90">
    <property type="match status" value="1"/>
</dbReference>
<reference evidence="3 4" key="1">
    <citation type="submission" date="2016-07" db="EMBL/GenBank/DDBJ databases">
        <title>Pervasive Adenine N6-methylation of Active Genes in Fungi.</title>
        <authorList>
            <consortium name="DOE Joint Genome Institute"/>
            <person name="Mondo S.J."/>
            <person name="Dannebaum R.O."/>
            <person name="Kuo R.C."/>
            <person name="Labutti K."/>
            <person name="Haridas S."/>
            <person name="Kuo A."/>
            <person name="Salamov A."/>
            <person name="Ahrendt S.R."/>
            <person name="Lipzen A."/>
            <person name="Sullivan W."/>
            <person name="Andreopoulos W.B."/>
            <person name="Clum A."/>
            <person name="Lindquist E."/>
            <person name="Daum C."/>
            <person name="Ramamoorthy G.K."/>
            <person name="Gryganskyi A."/>
            <person name="Culley D."/>
            <person name="Magnuson J.K."/>
            <person name="James T.Y."/>
            <person name="O'Malley M.A."/>
            <person name="Stajich J.E."/>
            <person name="Spatafora J.W."/>
            <person name="Visel A."/>
            <person name="Grigoriev I.V."/>
        </authorList>
    </citation>
    <scope>NUCLEOTIDE SEQUENCE [LARGE SCALE GENOMIC DNA]</scope>
    <source>
        <strain evidence="3 4">PL171</strain>
    </source>
</reference>
<evidence type="ECO:0000313" key="4">
    <source>
        <dbReference type="Proteomes" id="UP000193411"/>
    </source>
</evidence>
<protein>
    <recommendedName>
        <fullName evidence="2">ENTH domain-containing protein</fullName>
    </recommendedName>
</protein>
<evidence type="ECO:0000259" key="2">
    <source>
        <dbReference type="PROSITE" id="PS50942"/>
    </source>
</evidence>
<dbReference type="EMBL" id="MCFL01000057">
    <property type="protein sequence ID" value="ORZ31664.1"/>
    <property type="molecule type" value="Genomic_DNA"/>
</dbReference>
<dbReference type="PANTHER" id="PTHR12276">
    <property type="entry name" value="EPSIN/ENT-RELATED"/>
    <property type="match status" value="1"/>
</dbReference>
<dbReference type="PANTHER" id="PTHR12276:SF45">
    <property type="entry name" value="CLATHRIN INTERACTOR 1"/>
    <property type="match status" value="1"/>
</dbReference>